<dbReference type="Proteomes" id="UP000095472">
    <property type="component" value="Chromosome"/>
</dbReference>
<gene>
    <name evidence="1" type="ORF">BH720_022100</name>
</gene>
<evidence type="ECO:0000313" key="2">
    <source>
        <dbReference type="Proteomes" id="UP000095472"/>
    </source>
</evidence>
<reference evidence="1 2" key="1">
    <citation type="journal article" date="2016" name="Genome Announc.">
        <title>Draft Genome Sequence of the Thermotolerant Cyanobacterium Desertifilum sp. IPPAS B-1220.</title>
        <authorList>
            <person name="Mironov K.S."/>
            <person name="Sinetova M.A."/>
            <person name="Bolatkhan K."/>
            <person name="Zayadan B.K."/>
            <person name="Ustinova V.V."/>
            <person name="Kupriyanova E.V."/>
            <person name="Skrypnik A.N."/>
            <person name="Gogoleva N.E."/>
            <person name="Gogolev Y.V."/>
            <person name="Los D.A."/>
        </authorList>
    </citation>
    <scope>NUCLEOTIDE SEQUENCE [LARGE SCALE GENOMIC DNA]</scope>
    <source>
        <strain evidence="1 2">IPPAS B-1220</strain>
    </source>
</reference>
<accession>A0ACD5GNR7</accession>
<proteinExistence type="predicted"/>
<keyword evidence="2" id="KW-1185">Reference proteome</keyword>
<organism evidence="1 2">
    <name type="scientific">Desertifilum tharense IPPAS B-1220</name>
    <dbReference type="NCBI Taxonomy" id="1781255"/>
    <lineage>
        <taxon>Bacteria</taxon>
        <taxon>Bacillati</taxon>
        <taxon>Cyanobacteriota</taxon>
        <taxon>Cyanophyceae</taxon>
        <taxon>Desertifilales</taxon>
        <taxon>Desertifilaceae</taxon>
        <taxon>Desertifilum</taxon>
    </lineage>
</organism>
<dbReference type="EMBL" id="CP182909">
    <property type="protein sequence ID" value="XPM62415.1"/>
    <property type="molecule type" value="Genomic_DNA"/>
</dbReference>
<protein>
    <submittedName>
        <fullName evidence="1">SGNH/GDSL hydrolase family protein</fullName>
    </submittedName>
</protein>
<name>A0ACD5GNR7_9CYAN</name>
<evidence type="ECO:0000313" key="1">
    <source>
        <dbReference type="EMBL" id="XPM62415.1"/>
    </source>
</evidence>
<sequence length="369" mass="43087">MTQWLVLLVLWVGVPLLMVELVMIFFEPVLFNKTFYQYDPDMGFRVRPYTLGSNQFGFNDRDYSLEKDPSAFRMLFVGDSFSWAGGQEGNYTALLENQLQNTPNLPPVEVINTGYPMTHTGEQLIVLQKYGLQYNPDLVVLGFFAGNDFIDADPYRKRIVVNDTQIDIDKRREVRFLGYPIIGRSRLVLFVQQKYQVFREMMKIEQAAHANESAPITFSEETFLQIELARMEFCHLEKQSQGYYQANIDYILNSVSQMNEILKARDIQFIVALYPDEFQVNSELQNTLFERFDLNREDYDLECFQKILIEHLEKENIPYLDLLQPFQAASQTQSLYLLRDTHWNAEGNQLAANLLYEYLLKTVDSLPSP</sequence>
<keyword evidence="1" id="KW-0378">Hydrolase</keyword>